<keyword evidence="2" id="KW-1185">Reference proteome</keyword>
<comment type="caution">
    <text evidence="1">The sequence shown here is derived from an EMBL/GenBank/DDBJ whole genome shotgun (WGS) entry which is preliminary data.</text>
</comment>
<protein>
    <submittedName>
        <fullName evidence="1">Uncharacterized protein</fullName>
    </submittedName>
</protein>
<evidence type="ECO:0000313" key="1">
    <source>
        <dbReference type="EMBL" id="TWG25108.1"/>
    </source>
</evidence>
<proteinExistence type="predicted"/>
<evidence type="ECO:0000313" key="2">
    <source>
        <dbReference type="Proteomes" id="UP000320239"/>
    </source>
</evidence>
<name>A0A561WMM6_ACTTI</name>
<reference evidence="1 2" key="1">
    <citation type="submission" date="2019-06" db="EMBL/GenBank/DDBJ databases">
        <title>Sequencing the genomes of 1000 actinobacteria strains.</title>
        <authorList>
            <person name="Klenk H.-P."/>
        </authorList>
    </citation>
    <scope>NUCLEOTIDE SEQUENCE [LARGE SCALE GENOMIC DNA]</scope>
    <source>
        <strain evidence="1 2">DSM 43866</strain>
    </source>
</reference>
<gene>
    <name evidence="1" type="ORF">FHX34_10171</name>
</gene>
<dbReference type="EMBL" id="VIWY01000001">
    <property type="protein sequence ID" value="TWG25108.1"/>
    <property type="molecule type" value="Genomic_DNA"/>
</dbReference>
<dbReference type="AlphaFoldDB" id="A0A561WMM6"/>
<accession>A0A561WMM6</accession>
<dbReference type="Proteomes" id="UP000320239">
    <property type="component" value="Unassembled WGS sequence"/>
</dbReference>
<sequence>MCYLRHTVEVIEGRVYIFYKIRMKLLPRNAKG</sequence>
<organism evidence="1 2">
    <name type="scientific">Actinoplanes teichomyceticus</name>
    <dbReference type="NCBI Taxonomy" id="1867"/>
    <lineage>
        <taxon>Bacteria</taxon>
        <taxon>Bacillati</taxon>
        <taxon>Actinomycetota</taxon>
        <taxon>Actinomycetes</taxon>
        <taxon>Micromonosporales</taxon>
        <taxon>Micromonosporaceae</taxon>
        <taxon>Actinoplanes</taxon>
    </lineage>
</organism>